<comment type="caution">
    <text evidence="1">The sequence shown here is derived from an EMBL/GenBank/DDBJ whole genome shotgun (WGS) entry which is preliminary data.</text>
</comment>
<name>A0ABT3GQD5_9BACT</name>
<dbReference type="Proteomes" id="UP001320876">
    <property type="component" value="Unassembled WGS sequence"/>
</dbReference>
<organism evidence="1 2">
    <name type="scientific">Luteolibacter arcticus</name>
    <dbReference type="NCBI Taxonomy" id="1581411"/>
    <lineage>
        <taxon>Bacteria</taxon>
        <taxon>Pseudomonadati</taxon>
        <taxon>Verrucomicrobiota</taxon>
        <taxon>Verrucomicrobiia</taxon>
        <taxon>Verrucomicrobiales</taxon>
        <taxon>Verrucomicrobiaceae</taxon>
        <taxon>Luteolibacter</taxon>
    </lineage>
</organism>
<keyword evidence="2" id="KW-1185">Reference proteome</keyword>
<evidence type="ECO:0000313" key="1">
    <source>
        <dbReference type="EMBL" id="MCW1925735.1"/>
    </source>
</evidence>
<dbReference type="EMBL" id="JAPDDT010000016">
    <property type="protein sequence ID" value="MCW1925735.1"/>
    <property type="molecule type" value="Genomic_DNA"/>
</dbReference>
<protein>
    <submittedName>
        <fullName evidence="1">Uncharacterized protein</fullName>
    </submittedName>
</protein>
<dbReference type="RefSeq" id="WP_264489842.1">
    <property type="nucleotide sequence ID" value="NZ_JAPDDT010000016.1"/>
</dbReference>
<evidence type="ECO:0000313" key="2">
    <source>
        <dbReference type="Proteomes" id="UP001320876"/>
    </source>
</evidence>
<proteinExistence type="predicted"/>
<accession>A0ABT3GQD5</accession>
<gene>
    <name evidence="1" type="ORF">OKA05_24470</name>
</gene>
<sequence length="46" mass="5161">MARLNHLGTLDNRYSFDGPSDSHGQSFTTGTTGTLEYLHMAYRLAR</sequence>
<reference evidence="1 2" key="1">
    <citation type="submission" date="2022-10" db="EMBL/GenBank/DDBJ databases">
        <title>Luteolibacter arcticus strain CCTCC AB 2014275, whole genome shotgun sequencing project.</title>
        <authorList>
            <person name="Zhao G."/>
            <person name="Shen L."/>
        </authorList>
    </citation>
    <scope>NUCLEOTIDE SEQUENCE [LARGE SCALE GENOMIC DNA]</scope>
    <source>
        <strain evidence="1 2">CCTCC AB 2014275</strain>
    </source>
</reference>